<feature type="transmembrane region" description="Helical" evidence="9">
    <location>
        <begin position="415"/>
        <end position="435"/>
    </location>
</feature>
<evidence type="ECO:0000256" key="9">
    <source>
        <dbReference type="HAMAP-Rule" id="MF_00275"/>
    </source>
</evidence>
<gene>
    <name evidence="9 10" type="primary">kdpA</name>
    <name evidence="10" type="ORF">LRS13_12035</name>
</gene>
<feature type="transmembrane region" description="Helical" evidence="9">
    <location>
        <begin position="539"/>
        <end position="564"/>
    </location>
</feature>
<evidence type="ECO:0000256" key="7">
    <source>
        <dbReference type="ARBA" id="ARBA00023065"/>
    </source>
</evidence>
<keyword evidence="3 9" id="KW-0633">Potassium transport</keyword>
<dbReference type="PIRSF" id="PIRSF001294">
    <property type="entry name" value="K_ATPaseA"/>
    <property type="match status" value="1"/>
</dbReference>
<feature type="transmembrane region" description="Helical" evidence="9">
    <location>
        <begin position="501"/>
        <end position="519"/>
    </location>
</feature>
<feature type="transmembrane region" description="Helical" evidence="9">
    <location>
        <begin position="175"/>
        <end position="195"/>
    </location>
</feature>
<dbReference type="PANTHER" id="PTHR30607">
    <property type="entry name" value="POTASSIUM-TRANSPORTING ATPASE A CHAIN"/>
    <property type="match status" value="1"/>
</dbReference>
<proteinExistence type="inferred from homology"/>
<evidence type="ECO:0000256" key="3">
    <source>
        <dbReference type="ARBA" id="ARBA00022538"/>
    </source>
</evidence>
<comment type="similarity">
    <text evidence="9">Belongs to the KdpA family.</text>
</comment>
<evidence type="ECO:0000256" key="6">
    <source>
        <dbReference type="ARBA" id="ARBA00022989"/>
    </source>
</evidence>
<feature type="transmembrane region" description="Helical" evidence="9">
    <location>
        <begin position="281"/>
        <end position="301"/>
    </location>
</feature>
<accession>A0ABY5PNG9</accession>
<feature type="transmembrane region" description="Helical" evidence="9">
    <location>
        <begin position="250"/>
        <end position="269"/>
    </location>
</feature>
<protein>
    <recommendedName>
        <fullName evidence="9">Potassium-transporting ATPase potassium-binding subunit</fullName>
    </recommendedName>
    <alternativeName>
        <fullName evidence="9">ATP phosphohydrolase [potassium-transporting] A chain</fullName>
    </alternativeName>
    <alternativeName>
        <fullName evidence="9">Potassium-binding and translocating subunit A</fullName>
    </alternativeName>
    <alternativeName>
        <fullName evidence="9">Potassium-translocating ATPase A chain</fullName>
    </alternativeName>
</protein>
<comment type="subcellular location">
    <subcellularLocation>
        <location evidence="9">Cell membrane</location>
        <topology evidence="9">Multi-pass membrane protein</topology>
    </subcellularLocation>
</comment>
<name>A0ABY5PNG9_9ACTN</name>
<comment type="subunit">
    <text evidence="9">The system is composed of three essential subunits: KdpA, KdpB and KdpC.</text>
</comment>
<organism evidence="10 11">
    <name type="scientific">Svornostia abyssi</name>
    <dbReference type="NCBI Taxonomy" id="2898438"/>
    <lineage>
        <taxon>Bacteria</taxon>
        <taxon>Bacillati</taxon>
        <taxon>Actinomycetota</taxon>
        <taxon>Thermoleophilia</taxon>
        <taxon>Solirubrobacterales</taxon>
        <taxon>Baekduiaceae</taxon>
        <taxon>Svornostia</taxon>
    </lineage>
</organism>
<dbReference type="Pfam" id="PF03814">
    <property type="entry name" value="KdpA"/>
    <property type="match status" value="1"/>
</dbReference>
<keyword evidence="8 9" id="KW-0472">Membrane</keyword>
<keyword evidence="5 9" id="KW-0630">Potassium</keyword>
<dbReference type="InterPro" id="IPR004623">
    <property type="entry name" value="KdpA"/>
</dbReference>
<dbReference type="NCBIfam" id="TIGR00680">
    <property type="entry name" value="kdpA"/>
    <property type="match status" value="1"/>
</dbReference>
<reference evidence="11" key="1">
    <citation type="submission" date="2021-11" db="EMBL/GenBank/DDBJ databases">
        <title>Cultivation dependent microbiological survey of springs from the worlds oldest radium mine currently devoted to the extraction of radon-saturated water.</title>
        <authorList>
            <person name="Kapinusova G."/>
            <person name="Smrhova T."/>
            <person name="Strejcek M."/>
            <person name="Suman J."/>
            <person name="Jani K."/>
            <person name="Pajer P."/>
            <person name="Uhlik O."/>
        </authorList>
    </citation>
    <scope>NUCLEOTIDE SEQUENCE [LARGE SCALE GENOMIC DNA]</scope>
    <source>
        <strain evidence="11">J379</strain>
    </source>
</reference>
<dbReference type="Proteomes" id="UP001058860">
    <property type="component" value="Chromosome"/>
</dbReference>
<feature type="transmembrane region" description="Helical" evidence="9">
    <location>
        <begin position="370"/>
        <end position="395"/>
    </location>
</feature>
<dbReference type="EMBL" id="CP088295">
    <property type="protein sequence ID" value="UUY06201.1"/>
    <property type="molecule type" value="Genomic_DNA"/>
</dbReference>
<keyword evidence="11" id="KW-1185">Reference proteome</keyword>
<evidence type="ECO:0000256" key="1">
    <source>
        <dbReference type="ARBA" id="ARBA00022448"/>
    </source>
</evidence>
<keyword evidence="1 9" id="KW-0813">Transport</keyword>
<dbReference type="RefSeq" id="WP_353866627.1">
    <property type="nucleotide sequence ID" value="NZ_CP088295.1"/>
</dbReference>
<evidence type="ECO:0000256" key="4">
    <source>
        <dbReference type="ARBA" id="ARBA00022692"/>
    </source>
</evidence>
<sequence>MNVTGWLQIGVFVAVLTALTPVLGRYLQRVFDGEAMFLAPVERVTYRLLGTDPDREQDWKGYARTVLIFSALFLGALYLILRTQGIHPFNPEDLTSPTWDLSFNTAVSFLTNTNWQFYAGETTMTYFSQMAGLAVQNFVSAAVGMAVAAAVIRGFARREAGVIGNFWVDFTRTTLYVLLPLCILGALFLVAQGLIQNLDPYTGVTTLTGGEQTLAQGPVASQAIIKHLGTNGGGFFNVNAAMPFENSTTLTNFVLMLAILAIPAALTNTFGRMVGSQRQGWAIYTAMLVWFVAAVAIVYVAESDSTAAMQAAGLSGGNMEGKDVRFGIGSSSLFAAVTTVASCGAVNAAMESLTGLGGAVPLANMMTGEVIFGGVGSGLYGMLLFVLLAVFLAGLMVGRTPEYLGKKIGPREIKLVVIGTLFVPLIVLVLTALAIGTKWGAPSIYNGGPQGFAETLYAYTSQANNNGSAFAGYTGYLQPNGTNVGAYGITFADVMGGLSMLFGRFVPMLAALAVAGAMAGKRVAPPGPGTMRTDTGTFVALLVGAVALVALLTFVPALLLGPIAQGLTDQLF</sequence>
<feature type="transmembrane region" description="Helical" evidence="9">
    <location>
        <begin position="6"/>
        <end position="27"/>
    </location>
</feature>
<keyword evidence="6 9" id="KW-1133">Transmembrane helix</keyword>
<keyword evidence="7 9" id="KW-0406">Ion transport</keyword>
<evidence type="ECO:0000256" key="8">
    <source>
        <dbReference type="ARBA" id="ARBA00023136"/>
    </source>
</evidence>
<dbReference type="PANTHER" id="PTHR30607:SF2">
    <property type="entry name" value="POTASSIUM-TRANSPORTING ATPASE POTASSIUM-BINDING SUBUNIT"/>
    <property type="match status" value="1"/>
</dbReference>
<evidence type="ECO:0000313" key="10">
    <source>
        <dbReference type="EMBL" id="UUY06201.1"/>
    </source>
</evidence>
<comment type="function">
    <text evidence="9">Part of the high-affinity ATP-driven potassium transport (or Kdp) system, which catalyzes the hydrolysis of ATP coupled with the electrogenic transport of potassium into the cytoplasm. This subunit binds the extracellular potassium ions and delivers the ions to the membrane domain of KdpB through an intramembrane tunnel.</text>
</comment>
<evidence type="ECO:0000256" key="5">
    <source>
        <dbReference type="ARBA" id="ARBA00022958"/>
    </source>
</evidence>
<keyword evidence="4 9" id="KW-0812">Transmembrane</keyword>
<evidence type="ECO:0000256" key="2">
    <source>
        <dbReference type="ARBA" id="ARBA00022475"/>
    </source>
</evidence>
<keyword evidence="2 9" id="KW-1003">Cell membrane</keyword>
<dbReference type="HAMAP" id="MF_00275">
    <property type="entry name" value="KdpA"/>
    <property type="match status" value="1"/>
</dbReference>
<evidence type="ECO:0000313" key="11">
    <source>
        <dbReference type="Proteomes" id="UP001058860"/>
    </source>
</evidence>
<feature type="transmembrane region" description="Helical" evidence="9">
    <location>
        <begin position="62"/>
        <end position="81"/>
    </location>
</feature>
<feature type="transmembrane region" description="Helical" evidence="9">
    <location>
        <begin position="134"/>
        <end position="155"/>
    </location>
</feature>